<name>A0A397YDD3_BRACM</name>
<dbReference type="Pfam" id="PF00564">
    <property type="entry name" value="PB1"/>
    <property type="match status" value="1"/>
</dbReference>
<dbReference type="SUPFAM" id="SSF54277">
    <property type="entry name" value="CAD &amp; PB1 domains"/>
    <property type="match status" value="1"/>
</dbReference>
<dbReference type="PANTHER" id="PTHR31066:SF83">
    <property type="entry name" value="OCTICOSAPEPTIDE_PHOX_BEM1P FAMILY PROTEIN"/>
    <property type="match status" value="1"/>
</dbReference>
<dbReference type="EMBL" id="CM010635">
    <property type="protein sequence ID" value="RID51441.1"/>
    <property type="molecule type" value="Genomic_DNA"/>
</dbReference>
<evidence type="ECO:0000313" key="5">
    <source>
        <dbReference type="EMBL" id="VDD06604.1"/>
    </source>
</evidence>
<evidence type="ECO:0000259" key="2">
    <source>
        <dbReference type="SMART" id="SM00666"/>
    </source>
</evidence>
<dbReference type="Gramene" id="A08p29570.2_BraZ1">
    <property type="protein sequence ID" value="A08p29570.2_BraZ1.CDS.1"/>
    <property type="gene ID" value="A08g29570.2_BraZ1"/>
</dbReference>
<dbReference type="SMART" id="SM00666">
    <property type="entry name" value="PB1"/>
    <property type="match status" value="1"/>
</dbReference>
<dbReference type="PANTHER" id="PTHR31066">
    <property type="entry name" value="OS05G0427100 PROTEIN-RELATED"/>
    <property type="match status" value="1"/>
</dbReference>
<dbReference type="Proteomes" id="UP000694005">
    <property type="component" value="Chromosome A08"/>
</dbReference>
<organism evidence="4 6">
    <name type="scientific">Brassica campestris</name>
    <name type="common">Field mustard</name>
    <dbReference type="NCBI Taxonomy" id="3711"/>
    <lineage>
        <taxon>Eukaryota</taxon>
        <taxon>Viridiplantae</taxon>
        <taxon>Streptophyta</taxon>
        <taxon>Embryophyta</taxon>
        <taxon>Tracheophyta</taxon>
        <taxon>Spermatophyta</taxon>
        <taxon>Magnoliopsida</taxon>
        <taxon>eudicotyledons</taxon>
        <taxon>Gunneridae</taxon>
        <taxon>Pentapetalae</taxon>
        <taxon>rosids</taxon>
        <taxon>malvids</taxon>
        <taxon>Brassicales</taxon>
        <taxon>Brassicaceae</taxon>
        <taxon>Brassiceae</taxon>
        <taxon>Brassica</taxon>
    </lineage>
</organism>
<gene>
    <name evidence="5" type="ORF">BRAA08T34635Z</name>
    <name evidence="3" type="ORF">BRAPAZ1V2_A08P29570.2</name>
    <name evidence="4" type="ORF">BRARA_H02101</name>
</gene>
<dbReference type="EMBL" id="LR031575">
    <property type="protein sequence ID" value="VDD06604.1"/>
    <property type="molecule type" value="Genomic_DNA"/>
</dbReference>
<protein>
    <recommendedName>
        <fullName evidence="2">PB1 domain-containing protein</fullName>
    </recommendedName>
</protein>
<reference evidence="3 7" key="2">
    <citation type="submission" date="2021-07" db="EMBL/GenBank/DDBJ databases">
        <authorList>
            <consortium name="Genoscope - CEA"/>
            <person name="William W."/>
        </authorList>
    </citation>
    <scope>NUCLEOTIDE SEQUENCE [LARGE SCALE GENOMIC DNA]</scope>
</reference>
<feature type="domain" description="PB1" evidence="2">
    <location>
        <begin position="26"/>
        <end position="111"/>
    </location>
</feature>
<evidence type="ECO:0000313" key="4">
    <source>
        <dbReference type="EMBL" id="RID51441.1"/>
    </source>
</evidence>
<feature type="region of interest" description="Disordered" evidence="1">
    <location>
        <begin position="168"/>
        <end position="199"/>
    </location>
</feature>
<feature type="compositionally biased region" description="Basic and acidic residues" evidence="1">
    <location>
        <begin position="186"/>
        <end position="199"/>
    </location>
</feature>
<dbReference type="InterPro" id="IPR000270">
    <property type="entry name" value="PB1_dom"/>
</dbReference>
<dbReference type="Proteomes" id="UP000264353">
    <property type="component" value="Chromosome A8"/>
</dbReference>
<accession>A0A397YDD3</accession>
<dbReference type="InterPro" id="IPR053198">
    <property type="entry name" value="Gynoecium_Dev_Regulator"/>
</dbReference>
<evidence type="ECO:0000313" key="7">
    <source>
        <dbReference type="Proteomes" id="UP000694005"/>
    </source>
</evidence>
<dbReference type="CDD" id="cd06410">
    <property type="entry name" value="PB1_UP2"/>
    <property type="match status" value="1"/>
</dbReference>
<dbReference type="EMBL" id="LS974624">
    <property type="protein sequence ID" value="CAG7899291.1"/>
    <property type="molecule type" value="Genomic_DNA"/>
</dbReference>
<sequence length="260" mass="28872">MEPQAPSLNPKLRLLCSYGGRITPISPSNSLEYIGGETRIVAVPRDISLTAFFQLLSSKLLYGSSFSLKYRLPSCDLDSLITVNDNEDLQNMIAEYDSASPQRIRLFLFPSNHPESASTRHPLSVNLLGLEPPIQKIIYTSSSSVVPFPIFPQNNCTATQRVDHGKIHATSDEDPITSASLNTGVSDKETEREEIQDQPRRIVIQEPLQQQQQFLPIFYLPVLPMPPHMVTRSVNGYALSPAMEYSTGADPVLENKETAT</sequence>
<reference evidence="4 6" key="1">
    <citation type="submission" date="2018-06" db="EMBL/GenBank/DDBJ databases">
        <title>WGS assembly of Brassica rapa FPsc.</title>
        <authorList>
            <person name="Bowman J."/>
            <person name="Kohchi T."/>
            <person name="Yamato K."/>
            <person name="Jenkins J."/>
            <person name="Shu S."/>
            <person name="Ishizaki K."/>
            <person name="Yamaoka S."/>
            <person name="Nishihama R."/>
            <person name="Nakamura Y."/>
            <person name="Berger F."/>
            <person name="Adam C."/>
            <person name="Aki S."/>
            <person name="Althoff F."/>
            <person name="Araki T."/>
            <person name="Arteaga-Vazquez M."/>
            <person name="Balasubrmanian S."/>
            <person name="Bauer D."/>
            <person name="Boehm C."/>
            <person name="Briginshaw L."/>
            <person name="Caballero-Perez J."/>
            <person name="Catarino B."/>
            <person name="Chen F."/>
            <person name="Chiyoda S."/>
            <person name="Chovatia M."/>
            <person name="Davies K."/>
            <person name="Delmans M."/>
            <person name="Demura T."/>
            <person name="Dierschke T."/>
            <person name="Dolan L."/>
            <person name="Dorantes-Acosta A."/>
            <person name="Eklund D."/>
            <person name="Florent S."/>
            <person name="Flores-Sandoval E."/>
            <person name="Fujiyama A."/>
            <person name="Fukuzawa H."/>
            <person name="Galik B."/>
            <person name="Grimanelli D."/>
            <person name="Grimwood J."/>
            <person name="Grossniklaus U."/>
            <person name="Hamada T."/>
            <person name="Haseloff J."/>
            <person name="Hetherington A."/>
            <person name="Higo A."/>
            <person name="Hirakawa Y."/>
            <person name="Hundley H."/>
            <person name="Ikeda Y."/>
            <person name="Inoue K."/>
            <person name="Inoue S."/>
            <person name="Ishida S."/>
            <person name="Jia Q."/>
            <person name="Kakita M."/>
            <person name="Kanazawa T."/>
            <person name="Kawai Y."/>
            <person name="Kawashima T."/>
            <person name="Kennedy M."/>
            <person name="Kinose K."/>
            <person name="Kinoshita T."/>
            <person name="Kohara Y."/>
            <person name="Koide E."/>
            <person name="Komatsu K."/>
            <person name="Kopischke S."/>
            <person name="Kubo M."/>
            <person name="Kyozuka J."/>
            <person name="Lagercrantz U."/>
            <person name="Lin S."/>
            <person name="Lindquist E."/>
            <person name="Lipzen A."/>
            <person name="Lu C."/>
            <person name="Luna E."/>
            <person name="Martienssen R."/>
            <person name="Minamino N."/>
            <person name="Mizutani M."/>
            <person name="Mizutani M."/>
            <person name="Mochizuki N."/>
            <person name="Monte I."/>
            <person name="Mosher R."/>
            <person name="Nagasaki H."/>
            <person name="Nakagami H."/>
            <person name="Naramoto S."/>
            <person name="Nishitani K."/>
            <person name="Ohtani M."/>
            <person name="Okamoto T."/>
            <person name="Okumura M."/>
            <person name="Phillips J."/>
            <person name="Pollak B."/>
            <person name="Reinders A."/>
            <person name="Roevekamp M."/>
            <person name="Sano R."/>
            <person name="Sawa S."/>
            <person name="Schmid M."/>
            <person name="Shirakawa M."/>
            <person name="Solano R."/>
            <person name="Spunde A."/>
            <person name="Suetsugu N."/>
            <person name="Sugano S."/>
            <person name="Sugiyama A."/>
            <person name="Sun R."/>
            <person name="Suzuki Y."/>
            <person name="Takenaka M."/>
            <person name="Takezawa D."/>
            <person name="Tomogane H."/>
            <person name="Tsuzuki M."/>
            <person name="Ueda T."/>
            <person name="Umeda M."/>
            <person name="Ward J."/>
            <person name="Watanabe Y."/>
            <person name="Yazaki K."/>
            <person name="Yokoyama R."/>
            <person name="Yoshitake Y."/>
            <person name="Yotsui I."/>
            <person name="Zachgo S."/>
            <person name="Schmutz J."/>
        </authorList>
    </citation>
    <scope>NUCLEOTIDE SEQUENCE [LARGE SCALE GENOMIC DNA]</scope>
    <source>
        <strain evidence="6">cv. B-3</strain>
    </source>
</reference>
<evidence type="ECO:0000256" key="1">
    <source>
        <dbReference type="SAM" id="MobiDB-lite"/>
    </source>
</evidence>
<dbReference type="Gene3D" id="3.10.20.90">
    <property type="entry name" value="Phosphatidylinositol 3-kinase Catalytic Subunit, Chain A, domain 1"/>
    <property type="match status" value="1"/>
</dbReference>
<evidence type="ECO:0000313" key="3">
    <source>
        <dbReference type="EMBL" id="CAG7899291.1"/>
    </source>
</evidence>
<dbReference type="AlphaFoldDB" id="A0A397YDD3"/>
<proteinExistence type="predicted"/>
<evidence type="ECO:0000313" key="6">
    <source>
        <dbReference type="Proteomes" id="UP000264353"/>
    </source>
</evidence>